<evidence type="ECO:0000313" key="2">
    <source>
        <dbReference type="Proteomes" id="UP000059188"/>
    </source>
</evidence>
<evidence type="ECO:0000313" key="1">
    <source>
        <dbReference type="EMBL" id="CEL57035.1"/>
    </source>
</evidence>
<sequence>MSRPSKRKRASRTNLLKARAKMSILRTAHDNLDSDKTSEEVKAVPVFDHVGSVRMANGDYDQARAGLQDSNVDVVVQSGVDMRLERHPNQNLDSTTSTNQSVEGGLHEEPLIENFPHASSESMGIAIDPTREEEIGQYSVPVPAAELTRPTRKSSNSYLRAYKETFRESKRMKVGQFSAVKRDTWARPGGETLPE</sequence>
<dbReference type="OrthoDB" id="3247135at2759"/>
<dbReference type="Proteomes" id="UP000059188">
    <property type="component" value="Unassembled WGS sequence"/>
</dbReference>
<reference evidence="1 2" key="1">
    <citation type="submission" date="2014-11" db="EMBL/GenBank/DDBJ databases">
        <authorList>
            <person name="Wibberg Daniel"/>
        </authorList>
    </citation>
    <scope>NUCLEOTIDE SEQUENCE [LARGE SCALE GENOMIC DNA]</scope>
    <source>
        <strain evidence="1">Rhizoctonia solani AG1-IB 7/3/14</strain>
    </source>
</reference>
<protein>
    <submittedName>
        <fullName evidence="1">Uncharacterized protein</fullName>
    </submittedName>
</protein>
<dbReference type="AlphaFoldDB" id="A0A0B7FHC8"/>
<organism evidence="1 2">
    <name type="scientific">Thanatephorus cucumeris (strain AG1-IB / isolate 7/3/14)</name>
    <name type="common">Lettuce bottom rot fungus</name>
    <name type="synonym">Rhizoctonia solani</name>
    <dbReference type="NCBI Taxonomy" id="1108050"/>
    <lineage>
        <taxon>Eukaryota</taxon>
        <taxon>Fungi</taxon>
        <taxon>Dikarya</taxon>
        <taxon>Basidiomycota</taxon>
        <taxon>Agaricomycotina</taxon>
        <taxon>Agaricomycetes</taxon>
        <taxon>Cantharellales</taxon>
        <taxon>Ceratobasidiaceae</taxon>
        <taxon>Rhizoctonia</taxon>
        <taxon>Rhizoctonia solani AG-1</taxon>
    </lineage>
</organism>
<name>A0A0B7FHC8_THACB</name>
<keyword evidence="2" id="KW-1185">Reference proteome</keyword>
<gene>
    <name evidence="1" type="ORF">RSOLAG1IB_08288</name>
</gene>
<proteinExistence type="predicted"/>
<accession>A0A0B7FHC8</accession>
<dbReference type="EMBL" id="LN679126">
    <property type="protein sequence ID" value="CEL57035.1"/>
    <property type="molecule type" value="Genomic_DNA"/>
</dbReference>